<feature type="coiled-coil region" evidence="1">
    <location>
        <begin position="153"/>
        <end position="229"/>
    </location>
</feature>
<evidence type="ECO:0000313" key="2">
    <source>
        <dbReference type="EMBL" id="KAK0544347.1"/>
    </source>
</evidence>
<protein>
    <submittedName>
        <fullName evidence="2">Uncharacterized protein</fullName>
    </submittedName>
</protein>
<sequence>PLAAVQLLKHAREVGWPDATALAQMTNKQFTTIALGSGFEAEARDIIDFASDEDQDVRGTGPLGPATEIRLIRLIRTEVERFETSLEPSKLQRLIQALVPEMTIRILSHFGVADAAGALVDVHAIHYGRLVSPLQTDVDSVVARDDGRLRDSIRDEQDEQTAHASAVEQLKQEQQEHASAVEQLSKEQQEHASAVEQLRTEQQEHVSAVERLQNVLLEVRQQNVGLQEAASAAQSDKNAIEDVLKKEVSSFASSGQQYIFGSLFCTTFQYELLANALAGWKVTLEYCNRMMEDNDSYVRHHMFPLTNLRPEADPYIFLRGAAVECDRLKREDGRYPCLIHTLTTRIVMRQEKNFRGPVGYSKPTAISIPASWRSSCTRCSKTPRERPAVTGACRSV</sequence>
<dbReference type="Proteomes" id="UP001176517">
    <property type="component" value="Unassembled WGS sequence"/>
</dbReference>
<evidence type="ECO:0000313" key="3">
    <source>
        <dbReference type="Proteomes" id="UP001176517"/>
    </source>
</evidence>
<gene>
    <name evidence="2" type="ORF">OC846_006107</name>
</gene>
<keyword evidence="1" id="KW-0175">Coiled coil</keyword>
<keyword evidence="3" id="KW-1185">Reference proteome</keyword>
<accession>A0AAN6GLN4</accession>
<evidence type="ECO:0000256" key="1">
    <source>
        <dbReference type="SAM" id="Coils"/>
    </source>
</evidence>
<dbReference type="AlphaFoldDB" id="A0AAN6GLN4"/>
<name>A0AAN6GLN4_9BASI</name>
<proteinExistence type="predicted"/>
<dbReference type="EMBL" id="JAPDMZ010000288">
    <property type="protein sequence ID" value="KAK0544347.1"/>
    <property type="molecule type" value="Genomic_DNA"/>
</dbReference>
<feature type="non-terminal residue" evidence="2">
    <location>
        <position position="1"/>
    </location>
</feature>
<organism evidence="2 3">
    <name type="scientific">Tilletia horrida</name>
    <dbReference type="NCBI Taxonomy" id="155126"/>
    <lineage>
        <taxon>Eukaryota</taxon>
        <taxon>Fungi</taxon>
        <taxon>Dikarya</taxon>
        <taxon>Basidiomycota</taxon>
        <taxon>Ustilaginomycotina</taxon>
        <taxon>Exobasidiomycetes</taxon>
        <taxon>Tilletiales</taxon>
        <taxon>Tilletiaceae</taxon>
        <taxon>Tilletia</taxon>
    </lineage>
</organism>
<comment type="caution">
    <text evidence="2">The sequence shown here is derived from an EMBL/GenBank/DDBJ whole genome shotgun (WGS) entry which is preliminary data.</text>
</comment>
<reference evidence="2" key="1">
    <citation type="journal article" date="2023" name="PhytoFront">
        <title>Draft Genome Resources of Seven Strains of Tilletia horrida, Causal Agent of Kernel Smut of Rice.</title>
        <authorList>
            <person name="Khanal S."/>
            <person name="Antony Babu S."/>
            <person name="Zhou X.G."/>
        </authorList>
    </citation>
    <scope>NUCLEOTIDE SEQUENCE</scope>
    <source>
        <strain evidence="2">TX6</strain>
    </source>
</reference>